<dbReference type="EC" id="1.11.1.5" evidence="10"/>
<dbReference type="GO" id="GO:0030313">
    <property type="term" value="C:cell envelope"/>
    <property type="evidence" value="ECO:0007669"/>
    <property type="project" value="UniProtKB-SubCell"/>
</dbReference>
<organism evidence="10 11">
    <name type="scientific">Planktotalea frisia</name>
    <dbReference type="NCBI Taxonomy" id="696762"/>
    <lineage>
        <taxon>Bacteria</taxon>
        <taxon>Pseudomonadati</taxon>
        <taxon>Pseudomonadota</taxon>
        <taxon>Alphaproteobacteria</taxon>
        <taxon>Rhodobacterales</taxon>
        <taxon>Paracoccaceae</taxon>
        <taxon>Planktotalea</taxon>
    </lineage>
</organism>
<keyword evidence="3 7" id="KW-0479">Metal-binding</keyword>
<dbReference type="GO" id="GO:0046872">
    <property type="term" value="F:metal ion binding"/>
    <property type="evidence" value="ECO:0007669"/>
    <property type="project" value="UniProtKB-KW"/>
</dbReference>
<keyword evidence="6 7" id="KW-0408">Iron</keyword>
<dbReference type="Proteomes" id="UP000184514">
    <property type="component" value="Unassembled WGS sequence"/>
</dbReference>
<keyword evidence="10" id="KW-0575">Peroxidase</keyword>
<keyword evidence="4 8" id="KW-0732">Signal</keyword>
<proteinExistence type="predicted"/>
<accession>A0A1L9NVT2</accession>
<evidence type="ECO:0000256" key="7">
    <source>
        <dbReference type="PROSITE-ProRule" id="PRU00433"/>
    </source>
</evidence>
<evidence type="ECO:0000256" key="2">
    <source>
        <dbReference type="ARBA" id="ARBA00022617"/>
    </source>
</evidence>
<keyword evidence="5 10" id="KW-0560">Oxidoreductase</keyword>
<dbReference type="GO" id="GO:0009055">
    <property type="term" value="F:electron transfer activity"/>
    <property type="evidence" value="ECO:0007669"/>
    <property type="project" value="InterPro"/>
</dbReference>
<dbReference type="AlphaFoldDB" id="A0A1L9NVT2"/>
<evidence type="ECO:0000256" key="8">
    <source>
        <dbReference type="SAM" id="SignalP"/>
    </source>
</evidence>
<comment type="subcellular location">
    <subcellularLocation>
        <location evidence="1">Cell envelope</location>
    </subcellularLocation>
</comment>
<dbReference type="InterPro" id="IPR004852">
    <property type="entry name" value="Di-haem_cyt_c_peroxidsae"/>
</dbReference>
<dbReference type="InterPro" id="IPR036909">
    <property type="entry name" value="Cyt_c-like_dom_sf"/>
</dbReference>
<dbReference type="PANTHER" id="PTHR30600:SF10">
    <property type="entry name" value="BLL6722 PROTEIN"/>
    <property type="match status" value="1"/>
</dbReference>
<keyword evidence="11" id="KW-1185">Reference proteome</keyword>
<protein>
    <submittedName>
        <fullName evidence="10">Cytochrome c551 peroxidase</fullName>
        <ecNumber evidence="10">1.11.1.5</ecNumber>
    </submittedName>
</protein>
<dbReference type="EMBL" id="MLCB01000150">
    <property type="protein sequence ID" value="OJI93264.1"/>
    <property type="molecule type" value="Genomic_DNA"/>
</dbReference>
<gene>
    <name evidence="10" type="primary">ccpA_5</name>
    <name evidence="10" type="ORF">PFRI_25230</name>
</gene>
<dbReference type="InterPro" id="IPR051395">
    <property type="entry name" value="Cytochrome_c_Peroxidase/MauG"/>
</dbReference>
<dbReference type="GO" id="GO:0004130">
    <property type="term" value="F:cytochrome-c peroxidase activity"/>
    <property type="evidence" value="ECO:0007669"/>
    <property type="project" value="UniProtKB-EC"/>
</dbReference>
<dbReference type="PROSITE" id="PS51007">
    <property type="entry name" value="CYTC"/>
    <property type="match status" value="1"/>
</dbReference>
<evidence type="ECO:0000256" key="6">
    <source>
        <dbReference type="ARBA" id="ARBA00023004"/>
    </source>
</evidence>
<dbReference type="Pfam" id="PF03150">
    <property type="entry name" value="CCP_MauG"/>
    <property type="match status" value="1"/>
</dbReference>
<name>A0A1L9NVT2_9RHOB</name>
<dbReference type="Gene3D" id="1.10.760.10">
    <property type="entry name" value="Cytochrome c-like domain"/>
    <property type="match status" value="2"/>
</dbReference>
<evidence type="ECO:0000256" key="5">
    <source>
        <dbReference type="ARBA" id="ARBA00023002"/>
    </source>
</evidence>
<feature type="domain" description="Cytochrome c" evidence="9">
    <location>
        <begin position="267"/>
        <end position="428"/>
    </location>
</feature>
<evidence type="ECO:0000313" key="10">
    <source>
        <dbReference type="EMBL" id="OJI93264.1"/>
    </source>
</evidence>
<dbReference type="GO" id="GO:0020037">
    <property type="term" value="F:heme binding"/>
    <property type="evidence" value="ECO:0007669"/>
    <property type="project" value="InterPro"/>
</dbReference>
<evidence type="ECO:0000256" key="1">
    <source>
        <dbReference type="ARBA" id="ARBA00004196"/>
    </source>
</evidence>
<evidence type="ECO:0000256" key="4">
    <source>
        <dbReference type="ARBA" id="ARBA00022729"/>
    </source>
</evidence>
<dbReference type="PANTHER" id="PTHR30600">
    <property type="entry name" value="CYTOCHROME C PEROXIDASE-RELATED"/>
    <property type="match status" value="1"/>
</dbReference>
<evidence type="ECO:0000259" key="9">
    <source>
        <dbReference type="PROSITE" id="PS51007"/>
    </source>
</evidence>
<evidence type="ECO:0000313" key="11">
    <source>
        <dbReference type="Proteomes" id="UP000184514"/>
    </source>
</evidence>
<reference evidence="10 11" key="1">
    <citation type="submission" date="2016-10" db="EMBL/GenBank/DDBJ databases">
        <title>Genome sequence of Planktotalea frisia SH6-1.</title>
        <authorList>
            <person name="Poehlein A."/>
            <person name="Bakenhus I."/>
            <person name="Voget S."/>
            <person name="Brinkhoff T."/>
            <person name="Simon M."/>
        </authorList>
    </citation>
    <scope>NUCLEOTIDE SEQUENCE [LARGE SCALE GENOMIC DNA]</scope>
    <source>
        <strain evidence="10 11">SH6-1</strain>
    </source>
</reference>
<dbReference type="InterPro" id="IPR009056">
    <property type="entry name" value="Cyt_c-like_dom"/>
</dbReference>
<dbReference type="SUPFAM" id="SSF46626">
    <property type="entry name" value="Cytochrome c"/>
    <property type="match status" value="2"/>
</dbReference>
<comment type="caution">
    <text evidence="10">The sequence shown here is derived from an EMBL/GenBank/DDBJ whole genome shotgun (WGS) entry which is preliminary data.</text>
</comment>
<feature type="chain" id="PRO_5009887225" evidence="8">
    <location>
        <begin position="32"/>
        <end position="452"/>
    </location>
</feature>
<dbReference type="STRING" id="696762.PFRI_25230"/>
<evidence type="ECO:0000256" key="3">
    <source>
        <dbReference type="ARBA" id="ARBA00022723"/>
    </source>
</evidence>
<sequence length="452" mass="48714">MLGQLRCLMIKPMKTRITFAALLLTTTSLLAGPLPAPLSDADFAPINLDEAKLGQLLFYDPILSGNKTVSCATCHHPAFGTADAVSLSFGDGGIGLGKERRADPKNMPEERIPRNSPALFNLGAKEFTVLFHDGRLEADPSEPSGIRTPMGADMLVGFDSILSAQTMFPVLSRDEMAGSFRENEIGRLIRQGIITGEGGAWDVLSRRVANIPEYSEQFLAIYPEITSPDDIAFTDISNAIAAFVAFEWRSDSAPFDRVLEGSHKLAGAAQKGLGLFYGDAACASCHTGAFLTDHQFHVMASPQIGPGKSATFEDHHRDDGRFRVTGLEQDRYAFRTPSLRNVALTAPYGHAGAHADLTRFIASHADPSTSLRTYDRDQAVLPPYEAEDFTVLDDPAQLEAIASAVSVKAVKLTRDDIAALVAFLDTLTDPISIEGRLGVPETVPSGLEVQNP</sequence>
<keyword evidence="2 7" id="KW-0349">Heme</keyword>
<feature type="signal peptide" evidence="8">
    <location>
        <begin position="1"/>
        <end position="31"/>
    </location>
</feature>